<accession>A0A9W4E8A6</accession>
<feature type="chain" id="PRO_5040847134" description="Secreted protein" evidence="2">
    <location>
        <begin position="28"/>
        <end position="93"/>
    </location>
</feature>
<keyword evidence="2" id="KW-0732">Signal</keyword>
<name>A0A9W4E8A6_9ACTN</name>
<proteinExistence type="predicted"/>
<sequence>MLKFYKAATVAAMLGTIGLLGVGTASAGDYGQDFGKYEVSQSTKCGSHDLNLDVLGEVGVLNGVLGNGLGGEGSPGAQSSKLGSQMGCSNSAF</sequence>
<keyword evidence="4" id="KW-1185">Reference proteome</keyword>
<gene>
    <name evidence="3" type="ORF">SCOCK_30417</name>
</gene>
<feature type="signal peptide" evidence="2">
    <location>
        <begin position="1"/>
        <end position="27"/>
    </location>
</feature>
<evidence type="ECO:0000256" key="2">
    <source>
        <dbReference type="SAM" id="SignalP"/>
    </source>
</evidence>
<comment type="caution">
    <text evidence="3">The sequence shown here is derived from an EMBL/GenBank/DDBJ whole genome shotgun (WGS) entry which is preliminary data.</text>
</comment>
<organism evidence="3 4">
    <name type="scientific">Actinacidiphila cocklensis</name>
    <dbReference type="NCBI Taxonomy" id="887465"/>
    <lineage>
        <taxon>Bacteria</taxon>
        <taxon>Bacillati</taxon>
        <taxon>Actinomycetota</taxon>
        <taxon>Actinomycetes</taxon>
        <taxon>Kitasatosporales</taxon>
        <taxon>Streptomycetaceae</taxon>
        <taxon>Actinacidiphila</taxon>
    </lineage>
</organism>
<protein>
    <recommendedName>
        <fullName evidence="5">Secreted protein</fullName>
    </recommendedName>
</protein>
<reference evidence="3" key="1">
    <citation type="submission" date="2021-05" db="EMBL/GenBank/DDBJ databases">
        <authorList>
            <person name="Arsene-Ploetze F."/>
        </authorList>
    </citation>
    <scope>NUCLEOTIDE SEQUENCE</scope>
    <source>
        <strain evidence="3">DSM 42138</strain>
    </source>
</reference>
<dbReference type="Proteomes" id="UP001152519">
    <property type="component" value="Unassembled WGS sequence"/>
</dbReference>
<dbReference type="AlphaFoldDB" id="A0A9W4E8A6"/>
<feature type="compositionally biased region" description="Polar residues" evidence="1">
    <location>
        <begin position="76"/>
        <end position="93"/>
    </location>
</feature>
<evidence type="ECO:0000313" key="3">
    <source>
        <dbReference type="EMBL" id="CAG6395184.1"/>
    </source>
</evidence>
<feature type="region of interest" description="Disordered" evidence="1">
    <location>
        <begin position="72"/>
        <end position="93"/>
    </location>
</feature>
<dbReference type="RefSeq" id="WP_251492150.1">
    <property type="nucleotide sequence ID" value="NZ_CAJSLV010000059.1"/>
</dbReference>
<evidence type="ECO:0000313" key="4">
    <source>
        <dbReference type="Proteomes" id="UP001152519"/>
    </source>
</evidence>
<dbReference type="EMBL" id="CAJSLV010000059">
    <property type="protein sequence ID" value="CAG6395184.1"/>
    <property type="molecule type" value="Genomic_DNA"/>
</dbReference>
<evidence type="ECO:0000256" key="1">
    <source>
        <dbReference type="SAM" id="MobiDB-lite"/>
    </source>
</evidence>
<evidence type="ECO:0008006" key="5">
    <source>
        <dbReference type="Google" id="ProtNLM"/>
    </source>
</evidence>